<keyword evidence="2" id="KW-1185">Reference proteome</keyword>
<evidence type="ECO:0000313" key="1">
    <source>
        <dbReference type="EMBL" id="GIX78563.1"/>
    </source>
</evidence>
<reference evidence="1 2" key="1">
    <citation type="submission" date="2021-06" db="EMBL/GenBank/DDBJ databases">
        <title>Caerostris extrusa draft genome.</title>
        <authorList>
            <person name="Kono N."/>
            <person name="Arakawa K."/>
        </authorList>
    </citation>
    <scope>NUCLEOTIDE SEQUENCE [LARGE SCALE GENOMIC DNA]</scope>
</reference>
<organism evidence="1 2">
    <name type="scientific">Caerostris extrusa</name>
    <name type="common">Bark spider</name>
    <name type="synonym">Caerostris bankana</name>
    <dbReference type="NCBI Taxonomy" id="172846"/>
    <lineage>
        <taxon>Eukaryota</taxon>
        <taxon>Metazoa</taxon>
        <taxon>Ecdysozoa</taxon>
        <taxon>Arthropoda</taxon>
        <taxon>Chelicerata</taxon>
        <taxon>Arachnida</taxon>
        <taxon>Araneae</taxon>
        <taxon>Araneomorphae</taxon>
        <taxon>Entelegynae</taxon>
        <taxon>Araneoidea</taxon>
        <taxon>Araneidae</taxon>
        <taxon>Caerostris</taxon>
    </lineage>
</organism>
<evidence type="ECO:0000313" key="2">
    <source>
        <dbReference type="Proteomes" id="UP001054945"/>
    </source>
</evidence>
<dbReference type="EMBL" id="BPLR01002849">
    <property type="protein sequence ID" value="GIX78563.1"/>
    <property type="molecule type" value="Genomic_DNA"/>
</dbReference>
<comment type="caution">
    <text evidence="1">The sequence shown here is derived from an EMBL/GenBank/DDBJ whole genome shotgun (WGS) entry which is preliminary data.</text>
</comment>
<gene>
    <name evidence="1" type="ORF">CEXT_773811</name>
</gene>
<proteinExistence type="predicted"/>
<dbReference type="AlphaFoldDB" id="A0AAV4N2B0"/>
<accession>A0AAV4N2B0</accession>
<sequence length="99" mass="11528">MIDPDILMKYNPGEKTHEPLLRLPRSDESLFINASLPRGWRGRNGQQMITDYQKEEHPYFLDESSFCREGSSFTKIISKGGFVNFGNERYFVFDKSVSE</sequence>
<dbReference type="Proteomes" id="UP001054945">
    <property type="component" value="Unassembled WGS sequence"/>
</dbReference>
<name>A0AAV4N2B0_CAEEX</name>
<protein>
    <submittedName>
        <fullName evidence="1">Uncharacterized protein</fullName>
    </submittedName>
</protein>